<dbReference type="InterPro" id="IPR036623">
    <property type="entry name" value="Hemimethylated_DNA-bd_sf"/>
</dbReference>
<dbReference type="AlphaFoldDB" id="A0A9D4MYB9"/>
<name>A0A9D4MYB9_DREPO</name>
<dbReference type="InterPro" id="IPR007474">
    <property type="entry name" value="ApaG_domain"/>
</dbReference>
<accession>A0A9D4MYB9</accession>
<feature type="domain" description="ApaG" evidence="1">
    <location>
        <begin position="204"/>
        <end position="326"/>
    </location>
</feature>
<dbReference type="GO" id="GO:0003677">
    <property type="term" value="F:DNA binding"/>
    <property type="evidence" value="ECO:0007669"/>
    <property type="project" value="InterPro"/>
</dbReference>
<keyword evidence="3" id="KW-1185">Reference proteome</keyword>
<dbReference type="InterPro" id="IPR011722">
    <property type="entry name" value="Hemimethylated_DNA-bd_dom"/>
</dbReference>
<dbReference type="PANTHER" id="PTHR14289">
    <property type="entry name" value="F-BOX ONLY PROTEIN 3"/>
    <property type="match status" value="1"/>
</dbReference>
<organism evidence="2 3">
    <name type="scientific">Dreissena polymorpha</name>
    <name type="common">Zebra mussel</name>
    <name type="synonym">Mytilus polymorpha</name>
    <dbReference type="NCBI Taxonomy" id="45954"/>
    <lineage>
        <taxon>Eukaryota</taxon>
        <taxon>Metazoa</taxon>
        <taxon>Spiralia</taxon>
        <taxon>Lophotrochozoa</taxon>
        <taxon>Mollusca</taxon>
        <taxon>Bivalvia</taxon>
        <taxon>Autobranchia</taxon>
        <taxon>Heteroconchia</taxon>
        <taxon>Euheterodonta</taxon>
        <taxon>Imparidentia</taxon>
        <taxon>Neoheterodontei</taxon>
        <taxon>Myida</taxon>
        <taxon>Dreissenoidea</taxon>
        <taxon>Dreissenidae</taxon>
        <taxon>Dreissena</taxon>
    </lineage>
</organism>
<dbReference type="SMART" id="SM00992">
    <property type="entry name" value="YccV-like"/>
    <property type="match status" value="1"/>
</dbReference>
<evidence type="ECO:0000259" key="1">
    <source>
        <dbReference type="PROSITE" id="PS51087"/>
    </source>
</evidence>
<dbReference type="EMBL" id="JAIWYP010000001">
    <property type="protein sequence ID" value="KAH3886177.1"/>
    <property type="molecule type" value="Genomic_DNA"/>
</dbReference>
<evidence type="ECO:0000313" key="3">
    <source>
        <dbReference type="Proteomes" id="UP000828390"/>
    </source>
</evidence>
<dbReference type="PANTHER" id="PTHR14289:SF16">
    <property type="entry name" value="POLYMERASE DELTA-INTERACTING PROTEIN 2"/>
    <property type="match status" value="1"/>
</dbReference>
<dbReference type="Pfam" id="PF04379">
    <property type="entry name" value="DUF525"/>
    <property type="match status" value="1"/>
</dbReference>
<dbReference type="Gene3D" id="2.60.40.1470">
    <property type="entry name" value="ApaG domain"/>
    <property type="match status" value="1"/>
</dbReference>
<dbReference type="InterPro" id="IPR036767">
    <property type="entry name" value="ApaG_sf"/>
</dbReference>
<dbReference type="PROSITE" id="PS51087">
    <property type="entry name" value="APAG"/>
    <property type="match status" value="1"/>
</dbReference>
<protein>
    <recommendedName>
        <fullName evidence="1">ApaG domain-containing protein</fullName>
    </recommendedName>
</protein>
<comment type="caution">
    <text evidence="2">The sequence shown here is derived from an EMBL/GenBank/DDBJ whole genome shotgun (WGS) entry which is preliminary data.</text>
</comment>
<gene>
    <name evidence="2" type="ORF">DPMN_010178</name>
</gene>
<dbReference type="Pfam" id="PF08755">
    <property type="entry name" value="YccV-like"/>
    <property type="match status" value="1"/>
</dbReference>
<dbReference type="OrthoDB" id="5913487at2759"/>
<dbReference type="SUPFAM" id="SSF110069">
    <property type="entry name" value="ApaG-like"/>
    <property type="match status" value="1"/>
</dbReference>
<dbReference type="GO" id="GO:0005634">
    <property type="term" value="C:nucleus"/>
    <property type="evidence" value="ECO:0007669"/>
    <property type="project" value="TreeGrafter"/>
</dbReference>
<dbReference type="Gene3D" id="2.30.30.390">
    <property type="entry name" value="Hemimethylated DNA-binding domain"/>
    <property type="match status" value="1"/>
</dbReference>
<evidence type="ECO:0000313" key="2">
    <source>
        <dbReference type="EMBL" id="KAH3886177.1"/>
    </source>
</evidence>
<dbReference type="SUPFAM" id="SSF141255">
    <property type="entry name" value="YccV-like"/>
    <property type="match status" value="1"/>
</dbReference>
<dbReference type="GO" id="GO:0042645">
    <property type="term" value="C:mitochondrial nucleoid"/>
    <property type="evidence" value="ECO:0007669"/>
    <property type="project" value="TreeGrafter"/>
</dbReference>
<reference evidence="2" key="1">
    <citation type="journal article" date="2019" name="bioRxiv">
        <title>The Genome of the Zebra Mussel, Dreissena polymorpha: A Resource for Invasive Species Research.</title>
        <authorList>
            <person name="McCartney M.A."/>
            <person name="Auch B."/>
            <person name="Kono T."/>
            <person name="Mallez S."/>
            <person name="Zhang Y."/>
            <person name="Obille A."/>
            <person name="Becker A."/>
            <person name="Abrahante J.E."/>
            <person name="Garbe J."/>
            <person name="Badalamenti J.P."/>
            <person name="Herman A."/>
            <person name="Mangelson H."/>
            <person name="Liachko I."/>
            <person name="Sullivan S."/>
            <person name="Sone E.D."/>
            <person name="Koren S."/>
            <person name="Silverstein K.A.T."/>
            <person name="Beckman K.B."/>
            <person name="Gohl D.M."/>
        </authorList>
    </citation>
    <scope>NUCLEOTIDE SEQUENCE</scope>
    <source>
        <strain evidence="2">Duluth1</strain>
        <tissue evidence="2">Whole animal</tissue>
    </source>
</reference>
<dbReference type="GO" id="GO:0070987">
    <property type="term" value="P:error-free translesion synthesis"/>
    <property type="evidence" value="ECO:0007669"/>
    <property type="project" value="TreeGrafter"/>
</dbReference>
<sequence>MSKTSNILRKTLHFVNQKHLICRSCYSSKRFAYKWTEIGIGQPVNPEVQIYPTGQLFLHKILFYRGIILHHWPAMVHERIQVQPDNIKKNSKTKPYYQVLVDDSSGIQTKAGHPNVSFMPPPDLRKYMTKRVPIVEYSGIDYVSHDDISPLFLSRDSKPIQHDLLEPFFIRDDLSNGPRYIKTDSLRQFQEDLYPYLHMKDVYRQTTESVRITVIPFYVGKDDKLGEHWWRYCIRIENLGEETVQLRSRHWEIFSGSGREQISDRGVVGEEPVLSKLYPVFQYQSHIHLESPTGTMWGYYTMERENGTTFQVKIPTFKLERHDREKTVLITPDNNSSSPTT</sequence>
<reference evidence="2" key="2">
    <citation type="submission" date="2020-11" db="EMBL/GenBank/DDBJ databases">
        <authorList>
            <person name="McCartney M.A."/>
            <person name="Auch B."/>
            <person name="Kono T."/>
            <person name="Mallez S."/>
            <person name="Becker A."/>
            <person name="Gohl D.M."/>
            <person name="Silverstein K.A.T."/>
            <person name="Koren S."/>
            <person name="Bechman K.B."/>
            <person name="Herman A."/>
            <person name="Abrahante J.E."/>
            <person name="Garbe J."/>
        </authorList>
    </citation>
    <scope>NUCLEOTIDE SEQUENCE</scope>
    <source>
        <strain evidence="2">Duluth1</strain>
        <tissue evidence="2">Whole animal</tissue>
    </source>
</reference>
<proteinExistence type="predicted"/>
<dbReference type="Proteomes" id="UP000828390">
    <property type="component" value="Unassembled WGS sequence"/>
</dbReference>